<evidence type="ECO:0000313" key="4">
    <source>
        <dbReference type="Proteomes" id="UP000622638"/>
    </source>
</evidence>
<evidence type="ECO:0000259" key="2">
    <source>
        <dbReference type="Pfam" id="PF07589"/>
    </source>
</evidence>
<evidence type="ECO:0000313" key="3">
    <source>
        <dbReference type="EMBL" id="GGB93682.1"/>
    </source>
</evidence>
<dbReference type="NCBIfam" id="TIGR02595">
    <property type="entry name" value="PEP_CTERM"/>
    <property type="match status" value="1"/>
</dbReference>
<keyword evidence="1" id="KW-0732">Signal</keyword>
<accession>A0ABQ1KDS2</accession>
<organism evidence="3 4">
    <name type="scientific">Pseudoduganella buxea</name>
    <dbReference type="NCBI Taxonomy" id="1949069"/>
    <lineage>
        <taxon>Bacteria</taxon>
        <taxon>Pseudomonadati</taxon>
        <taxon>Pseudomonadota</taxon>
        <taxon>Betaproteobacteria</taxon>
        <taxon>Burkholderiales</taxon>
        <taxon>Oxalobacteraceae</taxon>
        <taxon>Telluria group</taxon>
        <taxon>Pseudoduganella</taxon>
    </lineage>
</organism>
<feature type="domain" description="Ice-binding protein C-terminal" evidence="2">
    <location>
        <begin position="164"/>
        <end position="188"/>
    </location>
</feature>
<comment type="caution">
    <text evidence="3">The sequence shown here is derived from an EMBL/GenBank/DDBJ whole genome shotgun (WGS) entry which is preliminary data.</text>
</comment>
<keyword evidence="4" id="KW-1185">Reference proteome</keyword>
<proteinExistence type="predicted"/>
<feature type="chain" id="PRO_5045986588" description="Ice-binding protein C-terminal domain-containing protein" evidence="1">
    <location>
        <begin position="21"/>
        <end position="193"/>
    </location>
</feature>
<name>A0ABQ1KDS2_9BURK</name>
<dbReference type="InterPro" id="IPR013424">
    <property type="entry name" value="Ice-binding_C"/>
</dbReference>
<dbReference type="InterPro" id="IPR018247">
    <property type="entry name" value="EF_Hand_1_Ca_BS"/>
</dbReference>
<dbReference type="PROSITE" id="PS00018">
    <property type="entry name" value="EF_HAND_1"/>
    <property type="match status" value="1"/>
</dbReference>
<protein>
    <recommendedName>
        <fullName evidence="2">Ice-binding protein C-terminal domain-containing protein</fullName>
    </recommendedName>
</protein>
<gene>
    <name evidence="3" type="ORF">GCM10011572_14560</name>
</gene>
<dbReference type="Proteomes" id="UP000622638">
    <property type="component" value="Unassembled WGS sequence"/>
</dbReference>
<sequence length="193" mass="20794">MRKHLLCAALLAAGGVCAQAEETTWHFTYQGFIDSATGLFDPDRQLTGTFRGSDGDGDGIIGVAELSYLSTGGYTYIAPAGEGCVDSTSPYLRCHVGAFSYALTGQLDFSAGYYGYDEHTSGWSGDIVTGSYFGHSRYGPLPEHNWSVRYDWSAQTTFVITPPPVPEPGTWAMLLAGLSLAGLTWRPRSKITL</sequence>
<dbReference type="EMBL" id="BMKG01000005">
    <property type="protein sequence ID" value="GGB93682.1"/>
    <property type="molecule type" value="Genomic_DNA"/>
</dbReference>
<evidence type="ECO:0000256" key="1">
    <source>
        <dbReference type="SAM" id="SignalP"/>
    </source>
</evidence>
<feature type="signal peptide" evidence="1">
    <location>
        <begin position="1"/>
        <end position="20"/>
    </location>
</feature>
<dbReference type="RefSeq" id="WP_229417899.1">
    <property type="nucleotide sequence ID" value="NZ_BMKG01000005.1"/>
</dbReference>
<reference evidence="4" key="1">
    <citation type="journal article" date="2019" name="Int. J. Syst. Evol. Microbiol.">
        <title>The Global Catalogue of Microorganisms (GCM) 10K type strain sequencing project: providing services to taxonomists for standard genome sequencing and annotation.</title>
        <authorList>
            <consortium name="The Broad Institute Genomics Platform"/>
            <consortium name="The Broad Institute Genome Sequencing Center for Infectious Disease"/>
            <person name="Wu L."/>
            <person name="Ma J."/>
        </authorList>
    </citation>
    <scope>NUCLEOTIDE SEQUENCE [LARGE SCALE GENOMIC DNA]</scope>
    <source>
        <strain evidence="4">CGMCC 1.15931</strain>
    </source>
</reference>
<dbReference type="Pfam" id="PF07589">
    <property type="entry name" value="PEP-CTERM"/>
    <property type="match status" value="1"/>
</dbReference>